<reference evidence="1" key="2">
    <citation type="submission" date="2025-09" db="UniProtKB">
        <authorList>
            <consortium name="EnsemblPlants"/>
        </authorList>
    </citation>
    <scope>IDENTIFICATION</scope>
</reference>
<keyword evidence="2" id="KW-1185">Reference proteome</keyword>
<protein>
    <submittedName>
        <fullName evidence="1">Uncharacterized protein</fullName>
    </submittedName>
</protein>
<organism evidence="1 2">
    <name type="scientific">Avena sativa</name>
    <name type="common">Oat</name>
    <dbReference type="NCBI Taxonomy" id="4498"/>
    <lineage>
        <taxon>Eukaryota</taxon>
        <taxon>Viridiplantae</taxon>
        <taxon>Streptophyta</taxon>
        <taxon>Embryophyta</taxon>
        <taxon>Tracheophyta</taxon>
        <taxon>Spermatophyta</taxon>
        <taxon>Magnoliopsida</taxon>
        <taxon>Liliopsida</taxon>
        <taxon>Poales</taxon>
        <taxon>Poaceae</taxon>
        <taxon>BOP clade</taxon>
        <taxon>Pooideae</taxon>
        <taxon>Poodae</taxon>
        <taxon>Poeae</taxon>
        <taxon>Poeae Chloroplast Group 1 (Aveneae type)</taxon>
        <taxon>Aveninae</taxon>
        <taxon>Avena</taxon>
    </lineage>
</organism>
<name>A0ACD5WMM8_AVESA</name>
<dbReference type="EnsemblPlants" id="AVESA.00010b.r2.4CG1255330.1">
    <property type="protein sequence ID" value="AVESA.00010b.r2.4CG1255330.1.CDS"/>
    <property type="gene ID" value="AVESA.00010b.r2.4CG1255330"/>
</dbReference>
<dbReference type="Proteomes" id="UP001732700">
    <property type="component" value="Chromosome 4C"/>
</dbReference>
<evidence type="ECO:0000313" key="1">
    <source>
        <dbReference type="EnsemblPlants" id="AVESA.00010b.r2.4CG1255330.1.CDS"/>
    </source>
</evidence>
<sequence>MSPGIFTWSESLNASQQRDSGRLLDVHPLQVCLPFEENKLISWPLHLANNSEDEHVAFRCTPKTSELYFNWLSQLCGILPPKSSCTYVVTMERQQQPPANMDALDLFLDCGLVPKGTELSDVNHYTILSDIEESEIDDVVITVCHPADDTVTSEQPIRPRIKILWSVDSEFVTMDVHPTEPWVLAGHYSGYVSMWNYETPQARMLLLKIAKGRRDEPCRSIRFIARMEWFVAGDVDGFIHVYACMTNKGLKKFKAHKAWVMSLSIHPSHPFLLASSDDHLIKLWNWENDWSCIRTFESHSNRVEQVMFNPRDGKTFASVSLDGTVKIWSTFSHVPIATFDSFPDKLLCVDYFSPDGDRQYLVTGSTNGMARIWDLETEACIRQLRGLRCDWGCNVGVIDYLPSLPILITASPDNVVSFHNTITYRSVKTFNFMLGRVNAGFAYIKSIRR</sequence>
<evidence type="ECO:0000313" key="2">
    <source>
        <dbReference type="Proteomes" id="UP001732700"/>
    </source>
</evidence>
<reference evidence="1" key="1">
    <citation type="submission" date="2021-05" db="EMBL/GenBank/DDBJ databases">
        <authorList>
            <person name="Scholz U."/>
            <person name="Mascher M."/>
            <person name="Fiebig A."/>
        </authorList>
    </citation>
    <scope>NUCLEOTIDE SEQUENCE [LARGE SCALE GENOMIC DNA]</scope>
</reference>
<proteinExistence type="predicted"/>
<accession>A0ACD5WMM8</accession>